<keyword evidence="9" id="KW-1029">Fimbrium biogenesis</keyword>
<gene>
    <name evidence="13" type="ordered locus">Daci_5935</name>
</gene>
<dbReference type="SUPFAM" id="SSF141729">
    <property type="entry name" value="FimD N-terminal domain-like"/>
    <property type="match status" value="1"/>
</dbReference>
<dbReference type="Proteomes" id="UP000000784">
    <property type="component" value="Chromosome"/>
</dbReference>
<dbReference type="eggNOG" id="COG3188">
    <property type="taxonomic scope" value="Bacteria"/>
</dbReference>
<feature type="compositionally biased region" description="Polar residues" evidence="10">
    <location>
        <begin position="1001"/>
        <end position="1011"/>
    </location>
</feature>
<dbReference type="Gene3D" id="2.60.40.2610">
    <property type="entry name" value="Outer membrane usher protein FimD, plug domain"/>
    <property type="match status" value="1"/>
</dbReference>
<evidence type="ECO:0000259" key="12">
    <source>
        <dbReference type="Pfam" id="PF13954"/>
    </source>
</evidence>
<accession>A9C1A0</accession>
<evidence type="ECO:0000313" key="13">
    <source>
        <dbReference type="EMBL" id="ABX38563.1"/>
    </source>
</evidence>
<dbReference type="Pfam" id="PF00577">
    <property type="entry name" value="Usher"/>
    <property type="match status" value="1"/>
</dbReference>
<keyword evidence="4" id="KW-1134">Transmembrane beta strand</keyword>
<dbReference type="AlphaFoldDB" id="A9C1A0"/>
<evidence type="ECO:0000256" key="7">
    <source>
        <dbReference type="ARBA" id="ARBA00023136"/>
    </source>
</evidence>
<dbReference type="Gene3D" id="2.60.40.2070">
    <property type="match status" value="1"/>
</dbReference>
<evidence type="ECO:0000259" key="11">
    <source>
        <dbReference type="Pfam" id="PF13953"/>
    </source>
</evidence>
<evidence type="ECO:0000256" key="5">
    <source>
        <dbReference type="ARBA" id="ARBA00022692"/>
    </source>
</evidence>
<dbReference type="InterPro" id="IPR025949">
    <property type="entry name" value="PapC-like_C"/>
</dbReference>
<feature type="domain" description="PapC N-terminal" evidence="12">
    <location>
        <begin position="83"/>
        <end position="228"/>
    </location>
</feature>
<dbReference type="PROSITE" id="PS01151">
    <property type="entry name" value="FIMBRIAL_USHER"/>
    <property type="match status" value="1"/>
</dbReference>
<dbReference type="InterPro" id="IPR000015">
    <property type="entry name" value="Fimb_usher"/>
</dbReference>
<reference evidence="14" key="2">
    <citation type="submission" date="2007-11" db="EMBL/GenBank/DDBJ databases">
        <title>Complete sequence of Delftia acidovorans DSM 14801 / SPH-1.</title>
        <authorList>
            <person name="Copeland A."/>
            <person name="Lucas S."/>
            <person name="Lapidus A."/>
            <person name="Barry K."/>
            <person name="Glavina del Rio T."/>
            <person name="Dalin E."/>
            <person name="Tice H."/>
            <person name="Pitluck S."/>
            <person name="Lowry S."/>
            <person name="Clum A."/>
            <person name="Schmutz J."/>
            <person name="Larimer F."/>
            <person name="Land M."/>
            <person name="Hauser L."/>
            <person name="Kyrpides N."/>
            <person name="Kim E."/>
            <person name="Schleheck D."/>
            <person name="Richardson P."/>
        </authorList>
    </citation>
    <scope>NUCLEOTIDE SEQUENCE [LARGE SCALE GENOMIC DNA]</scope>
    <source>
        <strain evidence="14">DSM 14801 / SPH-1</strain>
    </source>
</reference>
<keyword evidence="14" id="KW-1185">Reference proteome</keyword>
<organism evidence="13 14">
    <name type="scientific">Delftia acidovorans (strain DSM 14801 / SPH-1)</name>
    <dbReference type="NCBI Taxonomy" id="398578"/>
    <lineage>
        <taxon>Bacteria</taxon>
        <taxon>Pseudomonadati</taxon>
        <taxon>Pseudomonadota</taxon>
        <taxon>Betaproteobacteria</taxon>
        <taxon>Burkholderiales</taxon>
        <taxon>Comamonadaceae</taxon>
        <taxon>Delftia</taxon>
    </lineage>
</organism>
<evidence type="ECO:0000256" key="8">
    <source>
        <dbReference type="ARBA" id="ARBA00023237"/>
    </source>
</evidence>
<comment type="similarity">
    <text evidence="2 9">Belongs to the fimbrial export usher family.</text>
</comment>
<keyword evidence="5 9" id="KW-0812">Transmembrane</keyword>
<dbReference type="InterPro" id="IPR018030">
    <property type="entry name" value="Fimbrial_membr_usher_CS"/>
</dbReference>
<dbReference type="Pfam" id="PF13953">
    <property type="entry name" value="PapC_C"/>
    <property type="match status" value="1"/>
</dbReference>
<dbReference type="Pfam" id="PF13954">
    <property type="entry name" value="PapC_N"/>
    <property type="match status" value="1"/>
</dbReference>
<keyword evidence="7 9" id="KW-0472">Membrane</keyword>
<keyword evidence="8 9" id="KW-0998">Cell outer membrane</keyword>
<dbReference type="KEGG" id="dac:Daci_5935"/>
<name>A9C1A0_DELAS</name>
<dbReference type="InterPro" id="IPR043142">
    <property type="entry name" value="PapC-like_C_sf"/>
</dbReference>
<dbReference type="Gene3D" id="3.10.20.410">
    <property type="match status" value="1"/>
</dbReference>
<dbReference type="STRING" id="398578.Daci_5935"/>
<evidence type="ECO:0000256" key="1">
    <source>
        <dbReference type="ARBA" id="ARBA00004571"/>
    </source>
</evidence>
<keyword evidence="3 9" id="KW-0813">Transport</keyword>
<dbReference type="InterPro" id="IPR042186">
    <property type="entry name" value="FimD_plug_dom"/>
</dbReference>
<evidence type="ECO:0000256" key="2">
    <source>
        <dbReference type="ARBA" id="ARBA00008064"/>
    </source>
</evidence>
<sequence>MIRPVFPDSEKGIKSRHARQGKGTMPGPGQGPAGYFKLKPGHALLLSVLVCWQSEAQQGQQVKEVTTSTSTGQWQPTPAAVDFDPSFLNTGKQTIDVSRYSRANVVMAGSYNPDIYINGNWVGRREVQFKAQAGSQDALPCLDKALLEKVGIDLSRLPPEAALKLAADGGCNRLDQIIAGAFTSFDFGKQRLDLSVPQASLRRSVRGYVSPDQWSAGVPVGLLGYQFNTYHGRSSNAENTTQSYLGLNGGVNIDRWHFRHNGSFSWADTGRGNYQNISTYAQRDIADWSSQLILGDTYTGGDLMDSTSFRGIRLNSDDRMLPDSQRGYAPVVRGVANTNARVTITQNGIKLYETTVAPGAFVINDLYPTGYGGDLQVSITEANGAVRSFAVPYAAVPLSLREGQDRYSLTAGVVRHLPNTSPLFSQATWQHGFTNMLTGYGGVSVAKGHISPMIGAALTTPWGAFGADITHASTSIPNDGSFSGQSLRASYAKSFAQTGTHVAIAAYRYSTNGFFGLNDAMRARDQANLLRPSTDLYRPRNRASLVMGQQFGPGGGSLSLTASTAKYWNRQGSNVDYAIGYSNSFRNISYNLSAARQRDAWGQSNTFLHVGLSIPLSMERGMMLSTNTNRDSRGRVQAQANLSGLLGDDNAISYGLSANHNTGGMNGSSTSASANATYRASQTELSGSVSASSGYQQFSVGARGAIVAHPGGVTLSQSVSDTFAIVEAKNAEGARINNAPGVKVDSRGYAVVPYLTPFSMNEVSIDPKGLSTDVELKETSQHVAPLAGAVPLLVFKTAYGRSAVIRARQAGNMPVPFGASVLDMDGKELGMIGQAGKLLARGLSDQGELQVQWKTDTGMVGCNLSYTLPERKRSTTYQPPQSLELPCVASSNLVPVMVAATSNPANAAMPAEVRNTATLSTQTVMAASAPPHSTPALKATDSTSAMTMAGAQPDTRARPSAQAAKVERAALERTLDGLRMSIRISALPSGNLAADKGDRSTPLQSKASSDSPIRDAKASHPIAVLQPSLKIRVLASADQT</sequence>
<evidence type="ECO:0000256" key="9">
    <source>
        <dbReference type="RuleBase" id="RU003884"/>
    </source>
</evidence>
<dbReference type="GO" id="GO:0015473">
    <property type="term" value="F:fimbrial usher porin activity"/>
    <property type="evidence" value="ECO:0007669"/>
    <property type="project" value="InterPro"/>
</dbReference>
<feature type="region of interest" description="Disordered" evidence="10">
    <location>
        <begin position="990"/>
        <end position="1019"/>
    </location>
</feature>
<dbReference type="InterPro" id="IPR025885">
    <property type="entry name" value="PapC_N"/>
</dbReference>
<evidence type="ECO:0000313" key="14">
    <source>
        <dbReference type="Proteomes" id="UP000000784"/>
    </source>
</evidence>
<dbReference type="GO" id="GO:0009279">
    <property type="term" value="C:cell outer membrane"/>
    <property type="evidence" value="ECO:0007669"/>
    <property type="project" value="UniProtKB-SubCell"/>
</dbReference>
<feature type="region of interest" description="Disordered" evidence="10">
    <location>
        <begin position="1"/>
        <end position="33"/>
    </location>
</feature>
<comment type="subcellular location">
    <subcellularLocation>
        <location evidence="1 9">Cell outer membrane</location>
        <topology evidence="1 9">Multi-pass membrane protein</topology>
    </subcellularLocation>
</comment>
<dbReference type="Gene3D" id="2.60.40.3110">
    <property type="match status" value="1"/>
</dbReference>
<evidence type="ECO:0000256" key="10">
    <source>
        <dbReference type="SAM" id="MobiDB-lite"/>
    </source>
</evidence>
<feature type="domain" description="PapC-like C-terminal" evidence="11">
    <location>
        <begin position="805"/>
        <end position="870"/>
    </location>
</feature>
<dbReference type="PANTHER" id="PTHR30451:SF20">
    <property type="entry name" value="FIMBRIAE USHER"/>
    <property type="match status" value="1"/>
</dbReference>
<reference evidence="13 14" key="1">
    <citation type="journal article" date="2004" name="Appl. Environ. Microbiol.">
        <title>Mineralization of individual congeners of linear alkylbenzenesulfonate by defined pairs of heterotrophic bacteria.</title>
        <authorList>
            <person name="Schleheck D."/>
            <person name="Knepper T.P."/>
            <person name="Fischer K."/>
            <person name="Cook A.M."/>
        </authorList>
    </citation>
    <scope>NUCLEOTIDE SEQUENCE [LARGE SCALE GENOMIC DNA]</scope>
    <source>
        <strain evidence="14">DSM 14801 / SPH-1</strain>
    </source>
</reference>
<evidence type="ECO:0000256" key="6">
    <source>
        <dbReference type="ARBA" id="ARBA00022729"/>
    </source>
</evidence>
<dbReference type="PANTHER" id="PTHR30451">
    <property type="entry name" value="OUTER MEMBRANE USHER PROTEIN"/>
    <property type="match status" value="1"/>
</dbReference>
<dbReference type="GO" id="GO:0009297">
    <property type="term" value="P:pilus assembly"/>
    <property type="evidence" value="ECO:0007669"/>
    <property type="project" value="InterPro"/>
</dbReference>
<dbReference type="FunFam" id="2.60.40.3110:FF:000001">
    <property type="entry name" value="Putative fimbrial outer membrane usher"/>
    <property type="match status" value="1"/>
</dbReference>
<dbReference type="InterPro" id="IPR037224">
    <property type="entry name" value="PapC_N_sf"/>
</dbReference>
<keyword evidence="6" id="KW-0732">Signal</keyword>
<evidence type="ECO:0000256" key="4">
    <source>
        <dbReference type="ARBA" id="ARBA00022452"/>
    </source>
</evidence>
<dbReference type="EMBL" id="CP000884">
    <property type="protein sequence ID" value="ABX38563.1"/>
    <property type="molecule type" value="Genomic_DNA"/>
</dbReference>
<proteinExistence type="inferred from homology"/>
<evidence type="ECO:0000256" key="3">
    <source>
        <dbReference type="ARBA" id="ARBA00022448"/>
    </source>
</evidence>
<protein>
    <submittedName>
        <fullName evidence="13">Fimbrial biogenesis outer membrane usher protein</fullName>
    </submittedName>
</protein>
<dbReference type="HOGENOM" id="CLU_009120_1_0_4"/>